<evidence type="ECO:0000256" key="7">
    <source>
        <dbReference type="ARBA" id="ARBA00022840"/>
    </source>
</evidence>
<evidence type="ECO:0000256" key="6">
    <source>
        <dbReference type="ARBA" id="ARBA00022777"/>
    </source>
</evidence>
<dbReference type="InterPro" id="IPR003661">
    <property type="entry name" value="HisK_dim/P_dom"/>
</dbReference>
<dbReference type="Pfam" id="PF07494">
    <property type="entry name" value="Reg_prop"/>
    <property type="match status" value="7"/>
</dbReference>
<evidence type="ECO:0000256" key="3">
    <source>
        <dbReference type="ARBA" id="ARBA00022553"/>
    </source>
</evidence>
<dbReference type="SMART" id="SM00342">
    <property type="entry name" value="HTH_ARAC"/>
    <property type="match status" value="1"/>
</dbReference>
<evidence type="ECO:0000256" key="1">
    <source>
        <dbReference type="ARBA" id="ARBA00000085"/>
    </source>
</evidence>
<dbReference type="FunFam" id="3.30.565.10:FF:000037">
    <property type="entry name" value="Hybrid sensor histidine kinase/response regulator"/>
    <property type="match status" value="1"/>
</dbReference>
<dbReference type="SMART" id="SM00387">
    <property type="entry name" value="HATPase_c"/>
    <property type="match status" value="1"/>
</dbReference>
<dbReference type="Gene3D" id="3.40.50.2300">
    <property type="match status" value="1"/>
</dbReference>
<evidence type="ECO:0000259" key="14">
    <source>
        <dbReference type="PROSITE" id="PS50109"/>
    </source>
</evidence>
<evidence type="ECO:0000259" key="13">
    <source>
        <dbReference type="PROSITE" id="PS01124"/>
    </source>
</evidence>
<feature type="domain" description="Histidine kinase" evidence="14">
    <location>
        <begin position="910"/>
        <end position="1125"/>
    </location>
</feature>
<evidence type="ECO:0000259" key="15">
    <source>
        <dbReference type="PROSITE" id="PS50110"/>
    </source>
</evidence>
<dbReference type="Gene3D" id="1.10.10.60">
    <property type="entry name" value="Homeodomain-like"/>
    <property type="match status" value="2"/>
</dbReference>
<evidence type="ECO:0000313" key="16">
    <source>
        <dbReference type="EMBL" id="RGV55504.1"/>
    </source>
</evidence>
<dbReference type="Pfam" id="PF02518">
    <property type="entry name" value="HATPase_c"/>
    <property type="match status" value="1"/>
</dbReference>
<dbReference type="InterPro" id="IPR003594">
    <property type="entry name" value="HATPase_dom"/>
</dbReference>
<proteinExistence type="predicted"/>
<dbReference type="PROSITE" id="PS01124">
    <property type="entry name" value="HTH_ARAC_FAMILY_2"/>
    <property type="match status" value="1"/>
</dbReference>
<keyword evidence="12" id="KW-1133">Transmembrane helix</keyword>
<dbReference type="InterPro" id="IPR005467">
    <property type="entry name" value="His_kinase_dom"/>
</dbReference>
<dbReference type="InterPro" id="IPR013783">
    <property type="entry name" value="Ig-like_fold"/>
</dbReference>
<keyword evidence="12" id="KW-0812">Transmembrane</keyword>
<dbReference type="SUPFAM" id="SSF52172">
    <property type="entry name" value="CheY-like"/>
    <property type="match status" value="1"/>
</dbReference>
<evidence type="ECO:0000256" key="2">
    <source>
        <dbReference type="ARBA" id="ARBA00012438"/>
    </source>
</evidence>
<dbReference type="PROSITE" id="PS50109">
    <property type="entry name" value="HIS_KIN"/>
    <property type="match status" value="1"/>
</dbReference>
<comment type="caution">
    <text evidence="16">The sequence shown here is derived from an EMBL/GenBank/DDBJ whole genome shotgun (WGS) entry which is preliminary data.</text>
</comment>
<protein>
    <recommendedName>
        <fullName evidence="2">histidine kinase</fullName>
        <ecNumber evidence="2">2.7.13.3</ecNumber>
    </recommendedName>
</protein>
<keyword evidence="6 16" id="KW-0418">Kinase</keyword>
<evidence type="ECO:0000256" key="5">
    <source>
        <dbReference type="ARBA" id="ARBA00022741"/>
    </source>
</evidence>
<dbReference type="Pfam" id="PF07495">
    <property type="entry name" value="Y_Y_Y"/>
    <property type="match status" value="1"/>
</dbReference>
<dbReference type="Proteomes" id="UP000283850">
    <property type="component" value="Unassembled WGS sequence"/>
</dbReference>
<dbReference type="InterPro" id="IPR036890">
    <property type="entry name" value="HATPase_C_sf"/>
</dbReference>
<evidence type="ECO:0000256" key="9">
    <source>
        <dbReference type="ARBA" id="ARBA00023015"/>
    </source>
</evidence>
<dbReference type="FunFam" id="2.60.40.10:FF:000791">
    <property type="entry name" value="Two-component system sensor histidine kinase/response regulator"/>
    <property type="match status" value="1"/>
</dbReference>
<dbReference type="InterPro" id="IPR018060">
    <property type="entry name" value="HTH_AraC"/>
</dbReference>
<dbReference type="InterPro" id="IPR011123">
    <property type="entry name" value="Y_Y_Y"/>
</dbReference>
<dbReference type="InterPro" id="IPR015943">
    <property type="entry name" value="WD40/YVTN_repeat-like_dom_sf"/>
</dbReference>
<dbReference type="CDD" id="cd00082">
    <property type="entry name" value="HisKA"/>
    <property type="match status" value="1"/>
</dbReference>
<dbReference type="Gene3D" id="2.130.10.10">
    <property type="entry name" value="YVTN repeat-like/Quinoprotein amine dehydrogenase"/>
    <property type="match status" value="3"/>
</dbReference>
<evidence type="ECO:0000256" key="12">
    <source>
        <dbReference type="SAM" id="Phobius"/>
    </source>
</evidence>
<dbReference type="InterPro" id="IPR036097">
    <property type="entry name" value="HisK_dim/P_sf"/>
</dbReference>
<dbReference type="Gene3D" id="3.30.565.10">
    <property type="entry name" value="Histidine kinase-like ATPase, C-terminal domain"/>
    <property type="match status" value="1"/>
</dbReference>
<dbReference type="Gene3D" id="2.60.40.10">
    <property type="entry name" value="Immunoglobulins"/>
    <property type="match status" value="1"/>
</dbReference>
<dbReference type="GO" id="GO:0005524">
    <property type="term" value="F:ATP binding"/>
    <property type="evidence" value="ECO:0007669"/>
    <property type="project" value="UniProtKB-KW"/>
</dbReference>
<feature type="domain" description="Response regulatory" evidence="15">
    <location>
        <begin position="1172"/>
        <end position="1287"/>
    </location>
</feature>
<dbReference type="InterPro" id="IPR001789">
    <property type="entry name" value="Sig_transdc_resp-reg_receiver"/>
</dbReference>
<dbReference type="SUPFAM" id="SSF63829">
    <property type="entry name" value="Calcium-dependent phosphotriesterase"/>
    <property type="match status" value="3"/>
</dbReference>
<dbReference type="SUPFAM" id="SSF55874">
    <property type="entry name" value="ATPase domain of HSP90 chaperone/DNA topoisomerase II/histidine kinase"/>
    <property type="match status" value="1"/>
</dbReference>
<feature type="domain" description="HTH araC/xylS-type" evidence="13">
    <location>
        <begin position="1319"/>
        <end position="1419"/>
    </location>
</feature>
<keyword evidence="5" id="KW-0547">Nucleotide-binding</keyword>
<dbReference type="PANTHER" id="PTHR43547:SF2">
    <property type="entry name" value="HYBRID SIGNAL TRANSDUCTION HISTIDINE KINASE C"/>
    <property type="match status" value="1"/>
</dbReference>
<dbReference type="SMART" id="SM00388">
    <property type="entry name" value="HisKA"/>
    <property type="match status" value="1"/>
</dbReference>
<dbReference type="RefSeq" id="WP_022394125.1">
    <property type="nucleotide sequence ID" value="NZ_QRZF01000004.1"/>
</dbReference>
<dbReference type="SUPFAM" id="SSF47384">
    <property type="entry name" value="Homodimeric domain of signal transducing histidine kinase"/>
    <property type="match status" value="1"/>
</dbReference>
<dbReference type="InterPro" id="IPR011006">
    <property type="entry name" value="CheY-like_superfamily"/>
</dbReference>
<dbReference type="GO" id="GO:0003700">
    <property type="term" value="F:DNA-binding transcription factor activity"/>
    <property type="evidence" value="ECO:0007669"/>
    <property type="project" value="InterPro"/>
</dbReference>
<dbReference type="Pfam" id="PF00512">
    <property type="entry name" value="HisKA"/>
    <property type="match status" value="1"/>
</dbReference>
<comment type="catalytic activity">
    <reaction evidence="1">
        <text>ATP + protein L-histidine = ADP + protein N-phospho-L-histidine.</text>
        <dbReference type="EC" id="2.7.13.3"/>
    </reaction>
</comment>
<dbReference type="SUPFAM" id="SSF46689">
    <property type="entry name" value="Homeodomain-like"/>
    <property type="match status" value="1"/>
</dbReference>
<dbReference type="EMBL" id="QRZF01000004">
    <property type="protein sequence ID" value="RGV55504.1"/>
    <property type="molecule type" value="Genomic_DNA"/>
</dbReference>
<evidence type="ECO:0000256" key="10">
    <source>
        <dbReference type="ARBA" id="ARBA00023163"/>
    </source>
</evidence>
<evidence type="ECO:0000256" key="8">
    <source>
        <dbReference type="ARBA" id="ARBA00023012"/>
    </source>
</evidence>
<keyword evidence="3 11" id="KW-0597">Phosphoprotein</keyword>
<dbReference type="InterPro" id="IPR009057">
    <property type="entry name" value="Homeodomain-like_sf"/>
</dbReference>
<sequence>MKHTILLALISLITLIPNAYGEIELRAKQMRTTDGLPSNSIRNIYQDSKGFLWLGTLNGLSRYDGNSFLNFQPEINANGRISLIDNRINRVIEDQNGFLWIGTGPELYSCYDLQKSRFVDFTGSGEYEQNYAYSLFASNGDIWLYHKANGARHIITKSDRTMTSVEFKTERGNLPDNRVQFITEDEAGRIWIGTMRGLAFISKGDFNIIDRKNNFVAAITHERDIFFLTDDGYIYWYNTTSGKLSKSAELPAGKIRSNCKFAFKNQWIIFTSTGTYNYDFNSHKVTTDPKLNIKEGIVFNDNRGNYWVFNHTGKIYYILSETGETKELQLIPKDKLSYIDNERYHIVHDSRGIIWISTYGNGLFAYKPSEDKLEHFVSNTKDSPIGSDFLLTIMEDKAGAIWVSSEHSGLSRITISNEGITRIYPESPDLFDRSNTIRMLSRTDDGNIWIGTRKGGLYNYDIHLKPQYNNQYLHSNVYFITEDDRGKLWMGTRGEGLKIGDTWYKNIPSDPSSLANDHIFSIYRDKKDRMWIGTFGGGLDLAEPTADGKYKFRHFFQQKYGLKMVRDLLEDENGMIWMGTSEGFCIFHPDSLIANSDNYHLFNNVNGKFCSNEIRCLFRDSKGRIWVGTSGAGINQCTPTDNYNSLEYEHYGIPEGLVNNVVMSIEEDNQGKLWVATEYGISKFTPENHSFENYFFSSYTLGNVYTDNCSCKGADGKLLFGTNYGLTVIDPKKMLGNEAFSPIVFTNLKINGIQMSPEMKDSPLAEQSLAYSDKITLKYFQNSFILDFSTFDYSDNGQTKYRYWLENYDKGWSDPSSSSSAAFKYLNPGTYTLHVKSCNGAGIWNNDETILKIVIVPPFWKSSWAMLGYVILIIVALFFAYRIASNFNQLRNRIHVEEQLTEYKLVFFTNISHEFRTPLTLIQGALEKIQRIGNIPNELTSPLHIMNKNTQRMLRLINQLLEFRKMQNNKLALSLEETDVIGFLYEIFLSFGDVAEQKNMKFLFKPSLPSYKMFIDKGNLDKVTYNLLSNAFKYTPANGTIIFSIQVNEAKKTIHIQVSDTGVGIPKEKQHELFKRFMQSSFSGDSIGVGLHLTHELVQVHKGTIEYNDNEGGGSIFTVCLPTDKTVYTEKDFLIPGNVLLKEMNEQTPVLSERTPATLESPQPAIPLNKRKVLIIEDDNDIRELLKEEIGTYFEVEVAVDGTSGFEKARTYDADLIICDVLMPGMSGFEVTKRLKSDFATSHIPIILLTALSSPEKQLEGIESGADAYISKPFSIKFLLARAFRLIEQREKLREKFSNEPGIIHAAMYSTDRDKEFTDRLDIVLKANISRSDFSVEEFAQLMKLGRTVFYKKIRGITGYSPNEYLRIMRMKKAAELLLSEEHLTVAEVAYKVGINDPFYFSKCFKGQFGISPSVYQKGGEKTREEPE</sequence>
<evidence type="ECO:0000256" key="4">
    <source>
        <dbReference type="ARBA" id="ARBA00022679"/>
    </source>
</evidence>
<dbReference type="SMART" id="SM00448">
    <property type="entry name" value="REC"/>
    <property type="match status" value="1"/>
</dbReference>
<dbReference type="GO" id="GO:0000155">
    <property type="term" value="F:phosphorelay sensor kinase activity"/>
    <property type="evidence" value="ECO:0007669"/>
    <property type="project" value="InterPro"/>
</dbReference>
<dbReference type="Gene3D" id="1.10.287.130">
    <property type="match status" value="1"/>
</dbReference>
<reference evidence="16 17" key="1">
    <citation type="submission" date="2018-08" db="EMBL/GenBank/DDBJ databases">
        <title>A genome reference for cultivated species of the human gut microbiota.</title>
        <authorList>
            <person name="Zou Y."/>
            <person name="Xue W."/>
            <person name="Luo G."/>
        </authorList>
    </citation>
    <scope>NUCLEOTIDE SEQUENCE [LARGE SCALE GENOMIC DNA]</scope>
    <source>
        <strain evidence="16 17">AF14-32</strain>
    </source>
</reference>
<dbReference type="InterPro" id="IPR004358">
    <property type="entry name" value="Sig_transdc_His_kin-like_C"/>
</dbReference>
<dbReference type="PROSITE" id="PS50110">
    <property type="entry name" value="RESPONSE_REGULATORY"/>
    <property type="match status" value="1"/>
</dbReference>
<dbReference type="PANTHER" id="PTHR43547">
    <property type="entry name" value="TWO-COMPONENT HISTIDINE KINASE"/>
    <property type="match status" value="1"/>
</dbReference>
<keyword evidence="9" id="KW-0805">Transcription regulation</keyword>
<dbReference type="EC" id="2.7.13.3" evidence="2"/>
<organism evidence="16 17">
    <name type="scientific">Bacteroides intestinalis</name>
    <dbReference type="NCBI Taxonomy" id="329854"/>
    <lineage>
        <taxon>Bacteria</taxon>
        <taxon>Pseudomonadati</taxon>
        <taxon>Bacteroidota</taxon>
        <taxon>Bacteroidia</taxon>
        <taxon>Bacteroidales</taxon>
        <taxon>Bacteroidaceae</taxon>
        <taxon>Bacteroides</taxon>
    </lineage>
</organism>
<feature type="transmembrane region" description="Helical" evidence="12">
    <location>
        <begin position="864"/>
        <end position="884"/>
    </location>
</feature>
<feature type="modified residue" description="4-aspartylphosphate" evidence="11">
    <location>
        <position position="1220"/>
    </location>
</feature>
<keyword evidence="12" id="KW-0472">Membrane</keyword>
<accession>A0A412YDU5</accession>
<dbReference type="FunFam" id="1.10.287.130:FF:000045">
    <property type="entry name" value="Two-component system sensor histidine kinase/response regulator"/>
    <property type="match status" value="1"/>
</dbReference>
<dbReference type="PRINTS" id="PR00344">
    <property type="entry name" value="BCTRLSENSOR"/>
</dbReference>
<dbReference type="GO" id="GO:0043565">
    <property type="term" value="F:sequence-specific DNA binding"/>
    <property type="evidence" value="ECO:0007669"/>
    <property type="project" value="InterPro"/>
</dbReference>
<name>A0A412YDU5_9BACE</name>
<keyword evidence="10" id="KW-0804">Transcription</keyword>
<dbReference type="Pfam" id="PF00072">
    <property type="entry name" value="Response_reg"/>
    <property type="match status" value="1"/>
</dbReference>
<dbReference type="InterPro" id="IPR011110">
    <property type="entry name" value="Reg_prop"/>
</dbReference>
<gene>
    <name evidence="16" type="ORF">DWW10_08205</name>
</gene>
<evidence type="ECO:0000313" key="17">
    <source>
        <dbReference type="Proteomes" id="UP000283850"/>
    </source>
</evidence>
<keyword evidence="7" id="KW-0067">ATP-binding</keyword>
<evidence type="ECO:0000256" key="11">
    <source>
        <dbReference type="PROSITE-ProRule" id="PRU00169"/>
    </source>
</evidence>
<dbReference type="Pfam" id="PF12833">
    <property type="entry name" value="HTH_18"/>
    <property type="match status" value="1"/>
</dbReference>
<keyword evidence="4" id="KW-0808">Transferase</keyword>
<keyword evidence="8" id="KW-0902">Two-component regulatory system</keyword>